<feature type="signal peptide" evidence="3">
    <location>
        <begin position="1"/>
        <end position="26"/>
    </location>
</feature>
<feature type="compositionally biased region" description="Polar residues" evidence="1">
    <location>
        <begin position="251"/>
        <end position="267"/>
    </location>
</feature>
<name>A0AAD5LP13_PYTIN</name>
<protein>
    <recommendedName>
        <fullName evidence="6">Protein kinase</fullName>
    </recommendedName>
</protein>
<dbReference type="Proteomes" id="UP001209570">
    <property type="component" value="Unassembled WGS sequence"/>
</dbReference>
<evidence type="ECO:0000313" key="4">
    <source>
        <dbReference type="EMBL" id="KAJ0408120.1"/>
    </source>
</evidence>
<evidence type="ECO:0000256" key="1">
    <source>
        <dbReference type="SAM" id="MobiDB-lite"/>
    </source>
</evidence>
<keyword evidence="2" id="KW-1133">Transmembrane helix</keyword>
<sequence length="325" mass="34476">MSTPLLLLPAVCWALLVSLAATHVAAARLQVFHMFSASNKSLISALSAQEDAIVASLSDLVVLTAAPSGGNDRPVDGALAVLLEKYTSAGGNRVWSRSDAWQVVRDSAVDGAVWTRLKQTRESVFACVAVSTVPTDNADAVAAQIADRVESFCAAQDVLLLGFTAPLSPAHASFIRGDSAINGKQVDRATVDLADLARQKPGLDDVTSAERSLFLHVPATTCLEDARVAPLKAAVASLVTTFRFGADCEQTPRSPSGQSSNETSAEQTPKRGDKRALIVLLSCGTFLLGCGVIFFVFFGKQFFMPSESSKPEKELTTNLAYVLRM</sequence>
<keyword evidence="5" id="KW-1185">Reference proteome</keyword>
<feature type="region of interest" description="Disordered" evidence="1">
    <location>
        <begin position="249"/>
        <end position="269"/>
    </location>
</feature>
<organism evidence="4 5">
    <name type="scientific">Pythium insidiosum</name>
    <name type="common">Pythiosis disease agent</name>
    <dbReference type="NCBI Taxonomy" id="114742"/>
    <lineage>
        <taxon>Eukaryota</taxon>
        <taxon>Sar</taxon>
        <taxon>Stramenopiles</taxon>
        <taxon>Oomycota</taxon>
        <taxon>Peronosporomycetes</taxon>
        <taxon>Pythiales</taxon>
        <taxon>Pythiaceae</taxon>
        <taxon>Pythium</taxon>
    </lineage>
</organism>
<keyword evidence="2" id="KW-0472">Membrane</keyword>
<feature type="chain" id="PRO_5042085340" description="Protein kinase" evidence="3">
    <location>
        <begin position="27"/>
        <end position="325"/>
    </location>
</feature>
<proteinExistence type="predicted"/>
<dbReference type="EMBL" id="JAKCXM010000014">
    <property type="protein sequence ID" value="KAJ0408120.1"/>
    <property type="molecule type" value="Genomic_DNA"/>
</dbReference>
<dbReference type="AlphaFoldDB" id="A0AAD5LP13"/>
<evidence type="ECO:0000256" key="2">
    <source>
        <dbReference type="SAM" id="Phobius"/>
    </source>
</evidence>
<reference evidence="4" key="1">
    <citation type="submission" date="2021-12" db="EMBL/GenBank/DDBJ databases">
        <title>Prjna785345.</title>
        <authorList>
            <person name="Rujirawat T."/>
            <person name="Krajaejun T."/>
        </authorList>
    </citation>
    <scope>NUCLEOTIDE SEQUENCE</scope>
    <source>
        <strain evidence="4">Pi057C3</strain>
    </source>
</reference>
<evidence type="ECO:0008006" key="6">
    <source>
        <dbReference type="Google" id="ProtNLM"/>
    </source>
</evidence>
<evidence type="ECO:0000313" key="5">
    <source>
        <dbReference type="Proteomes" id="UP001209570"/>
    </source>
</evidence>
<evidence type="ECO:0000256" key="3">
    <source>
        <dbReference type="SAM" id="SignalP"/>
    </source>
</evidence>
<gene>
    <name evidence="4" type="ORF">P43SY_002090</name>
</gene>
<keyword evidence="2" id="KW-0812">Transmembrane</keyword>
<feature type="transmembrane region" description="Helical" evidence="2">
    <location>
        <begin position="276"/>
        <end position="298"/>
    </location>
</feature>
<comment type="caution">
    <text evidence="4">The sequence shown here is derived from an EMBL/GenBank/DDBJ whole genome shotgun (WGS) entry which is preliminary data.</text>
</comment>
<keyword evidence="3" id="KW-0732">Signal</keyword>
<accession>A0AAD5LP13</accession>